<organism evidence="8 9">
    <name type="scientific">Fragilariopsis cylindrus CCMP1102</name>
    <dbReference type="NCBI Taxonomy" id="635003"/>
    <lineage>
        <taxon>Eukaryota</taxon>
        <taxon>Sar</taxon>
        <taxon>Stramenopiles</taxon>
        <taxon>Ochrophyta</taxon>
        <taxon>Bacillariophyta</taxon>
        <taxon>Bacillariophyceae</taxon>
        <taxon>Bacillariophycidae</taxon>
        <taxon>Bacillariales</taxon>
        <taxon>Bacillariaceae</taxon>
        <taxon>Fragilariopsis</taxon>
    </lineage>
</organism>
<evidence type="ECO:0000313" key="8">
    <source>
        <dbReference type="EMBL" id="OEU06071.1"/>
    </source>
</evidence>
<proteinExistence type="predicted"/>
<protein>
    <submittedName>
        <fullName evidence="8">Iron-sulfur domain-containing NEET-like protein</fullName>
    </submittedName>
</protein>
<feature type="signal peptide" evidence="6">
    <location>
        <begin position="1"/>
        <end position="19"/>
    </location>
</feature>
<comment type="cofactor">
    <cofactor evidence="5">
        <name>[2Fe-2S] cluster</name>
        <dbReference type="ChEBI" id="CHEBI:190135"/>
    </cofactor>
</comment>
<evidence type="ECO:0000256" key="6">
    <source>
        <dbReference type="SAM" id="SignalP"/>
    </source>
</evidence>
<feature type="chain" id="PRO_5009191938" evidence="6">
    <location>
        <begin position="20"/>
        <end position="107"/>
    </location>
</feature>
<keyword evidence="3" id="KW-0408">Iron</keyword>
<dbReference type="FunFam" id="3.40.5.90:FF:000001">
    <property type="entry name" value="CDGSH iron-sulfur domain-containing protein 1"/>
    <property type="match status" value="1"/>
</dbReference>
<dbReference type="InterPro" id="IPR042216">
    <property type="entry name" value="MitoNEET_CISD"/>
</dbReference>
<reference evidence="8 9" key="1">
    <citation type="submission" date="2016-09" db="EMBL/GenBank/DDBJ databases">
        <title>Extensive genetic diversity and differential bi-allelic expression allows diatom success in the polar Southern Ocean.</title>
        <authorList>
            <consortium name="DOE Joint Genome Institute"/>
            <person name="Mock T."/>
            <person name="Otillar R.P."/>
            <person name="Strauss J."/>
            <person name="Dupont C."/>
            <person name="Frickenhaus S."/>
            <person name="Maumus F."/>
            <person name="Mcmullan M."/>
            <person name="Sanges R."/>
            <person name="Schmutz J."/>
            <person name="Toseland A."/>
            <person name="Valas R."/>
            <person name="Veluchamy A."/>
            <person name="Ward B.J."/>
            <person name="Allen A."/>
            <person name="Barry K."/>
            <person name="Falciatore A."/>
            <person name="Ferrante M."/>
            <person name="Fortunato A.E."/>
            <person name="Gloeckner G."/>
            <person name="Gruber A."/>
            <person name="Hipkin R."/>
            <person name="Janech M."/>
            <person name="Kroth P."/>
            <person name="Leese F."/>
            <person name="Lindquist E."/>
            <person name="Lyon B.R."/>
            <person name="Martin J."/>
            <person name="Mayer C."/>
            <person name="Parker M."/>
            <person name="Quesneville H."/>
            <person name="Raymond J."/>
            <person name="Uhlig C."/>
            <person name="Valentin K.U."/>
            <person name="Worden A.Z."/>
            <person name="Armbrust E.V."/>
            <person name="Bowler C."/>
            <person name="Green B."/>
            <person name="Moulton V."/>
            <person name="Van Oosterhout C."/>
            <person name="Grigoriev I."/>
        </authorList>
    </citation>
    <scope>NUCLEOTIDE SEQUENCE [LARGE SCALE GENOMIC DNA]</scope>
    <source>
        <strain evidence="8 9">CCMP1102</strain>
    </source>
</reference>
<dbReference type="AlphaFoldDB" id="A0A1E7EJJ5"/>
<dbReference type="GO" id="GO:0010506">
    <property type="term" value="P:regulation of autophagy"/>
    <property type="evidence" value="ECO:0007669"/>
    <property type="project" value="InterPro"/>
</dbReference>
<dbReference type="PANTHER" id="PTHR13680:SF5">
    <property type="entry name" value="CDGSH IRON-SULFUR DOMAIN-CONTAINING PROTEIN 1"/>
    <property type="match status" value="1"/>
</dbReference>
<name>A0A1E7EJJ5_9STRA</name>
<sequence>MNTLLKTITVLSICATASAFSTPVTIRTTSILSVAVEVPEASKINTLIDLDAEKVVNMEKLDAGKKAVYCRCWKSGTFPLCDGNHVAHNKATGDNVGPLIVTAAKAE</sequence>
<keyword evidence="2" id="KW-0479">Metal-binding</keyword>
<evidence type="ECO:0000256" key="5">
    <source>
        <dbReference type="ARBA" id="ARBA00034078"/>
    </source>
</evidence>
<dbReference type="SMART" id="SM00704">
    <property type="entry name" value="ZnF_CDGSH"/>
    <property type="match status" value="1"/>
</dbReference>
<dbReference type="GO" id="GO:0046872">
    <property type="term" value="F:metal ion binding"/>
    <property type="evidence" value="ECO:0007669"/>
    <property type="project" value="UniProtKB-KW"/>
</dbReference>
<keyword evidence="1" id="KW-0001">2Fe-2S</keyword>
<accession>A0A1E7EJJ5</accession>
<evidence type="ECO:0000259" key="7">
    <source>
        <dbReference type="SMART" id="SM00704"/>
    </source>
</evidence>
<dbReference type="Proteomes" id="UP000095751">
    <property type="component" value="Unassembled WGS sequence"/>
</dbReference>
<evidence type="ECO:0000256" key="4">
    <source>
        <dbReference type="ARBA" id="ARBA00023014"/>
    </source>
</evidence>
<evidence type="ECO:0000313" key="9">
    <source>
        <dbReference type="Proteomes" id="UP000095751"/>
    </source>
</evidence>
<dbReference type="KEGG" id="fcy:FRACYDRAFT_256625"/>
<dbReference type="Pfam" id="PF09360">
    <property type="entry name" value="zf-CDGSH"/>
    <property type="match status" value="1"/>
</dbReference>
<evidence type="ECO:0000256" key="2">
    <source>
        <dbReference type="ARBA" id="ARBA00022723"/>
    </source>
</evidence>
<dbReference type="EMBL" id="KV784430">
    <property type="protein sequence ID" value="OEU06071.1"/>
    <property type="molecule type" value="Genomic_DNA"/>
</dbReference>
<dbReference type="InterPro" id="IPR045131">
    <property type="entry name" value="CISD1/2"/>
</dbReference>
<keyword evidence="4" id="KW-0411">Iron-sulfur</keyword>
<evidence type="ECO:0000256" key="3">
    <source>
        <dbReference type="ARBA" id="ARBA00023004"/>
    </source>
</evidence>
<dbReference type="InParanoid" id="A0A1E7EJJ5"/>
<dbReference type="PANTHER" id="PTHR13680">
    <property type="entry name" value="CDGSH IRON-SULFUR DOMAIN-CONTAINING PROTEIN 1"/>
    <property type="match status" value="1"/>
</dbReference>
<dbReference type="OrthoDB" id="449252at2759"/>
<dbReference type="InterPro" id="IPR018967">
    <property type="entry name" value="FeS-contain_CDGSH-typ"/>
</dbReference>
<dbReference type="GO" id="GO:0051537">
    <property type="term" value="F:2 iron, 2 sulfur cluster binding"/>
    <property type="evidence" value="ECO:0007669"/>
    <property type="project" value="UniProtKB-KW"/>
</dbReference>
<feature type="domain" description="Iron-binding zinc finger CDGSH type" evidence="7">
    <location>
        <begin position="54"/>
        <end position="91"/>
    </location>
</feature>
<evidence type="ECO:0000256" key="1">
    <source>
        <dbReference type="ARBA" id="ARBA00022714"/>
    </source>
</evidence>
<keyword evidence="9" id="KW-1185">Reference proteome</keyword>
<gene>
    <name evidence="8" type="primary">mNT</name>
    <name evidence="8" type="ORF">FRACYDRAFT_256625</name>
</gene>
<keyword evidence="6" id="KW-0732">Signal</keyword>
<dbReference type="GO" id="GO:0005741">
    <property type="term" value="C:mitochondrial outer membrane"/>
    <property type="evidence" value="ECO:0007669"/>
    <property type="project" value="TreeGrafter"/>
</dbReference>
<dbReference type="Gene3D" id="3.40.5.90">
    <property type="entry name" value="CDGSH iron-sulfur domain, mitoNEET-type"/>
    <property type="match status" value="1"/>
</dbReference>